<gene>
    <name evidence="9" type="ORF">EJB05_05870</name>
</gene>
<dbReference type="PRINTS" id="PR00463">
    <property type="entry name" value="EP450I"/>
</dbReference>
<feature type="binding site" description="axial binding residue" evidence="6">
    <location>
        <position position="477"/>
    </location>
    <ligand>
        <name>heme</name>
        <dbReference type="ChEBI" id="CHEBI:30413"/>
    </ligand>
    <ligandPart>
        <name>Fe</name>
        <dbReference type="ChEBI" id="CHEBI:18248"/>
    </ligandPart>
</feature>
<dbReference type="Proteomes" id="UP000324897">
    <property type="component" value="Chromosome 5"/>
</dbReference>
<evidence type="ECO:0000256" key="7">
    <source>
        <dbReference type="RuleBase" id="RU000461"/>
    </source>
</evidence>
<dbReference type="GO" id="GO:0020037">
    <property type="term" value="F:heme binding"/>
    <property type="evidence" value="ECO:0007669"/>
    <property type="project" value="InterPro"/>
</dbReference>
<evidence type="ECO:0008006" key="11">
    <source>
        <dbReference type="Google" id="ProtNLM"/>
    </source>
</evidence>
<dbReference type="GO" id="GO:0016705">
    <property type="term" value="F:oxidoreductase activity, acting on paired donors, with incorporation or reduction of molecular oxygen"/>
    <property type="evidence" value="ECO:0007669"/>
    <property type="project" value="InterPro"/>
</dbReference>
<comment type="similarity">
    <text evidence="1 7">Belongs to the cytochrome P450 family.</text>
</comment>
<dbReference type="InterPro" id="IPR036396">
    <property type="entry name" value="Cyt_P450_sf"/>
</dbReference>
<keyword evidence="3 6" id="KW-0479">Metal-binding</keyword>
<dbReference type="InterPro" id="IPR017972">
    <property type="entry name" value="Cyt_P450_CS"/>
</dbReference>
<keyword evidence="8" id="KW-0812">Transmembrane</keyword>
<dbReference type="Gramene" id="TVU46343">
    <property type="protein sequence ID" value="TVU46343"/>
    <property type="gene ID" value="EJB05_05870"/>
</dbReference>
<feature type="transmembrane region" description="Helical" evidence="8">
    <location>
        <begin position="18"/>
        <end position="36"/>
    </location>
</feature>
<dbReference type="PROSITE" id="PS00086">
    <property type="entry name" value="CYTOCHROME_P450"/>
    <property type="match status" value="1"/>
</dbReference>
<proteinExistence type="inferred from homology"/>
<dbReference type="Pfam" id="PF00067">
    <property type="entry name" value="p450"/>
    <property type="match status" value="1"/>
</dbReference>
<dbReference type="OrthoDB" id="594634at2759"/>
<keyword evidence="5 6" id="KW-0408">Iron</keyword>
<dbReference type="GO" id="GO:0005506">
    <property type="term" value="F:iron ion binding"/>
    <property type="evidence" value="ECO:0007669"/>
    <property type="project" value="InterPro"/>
</dbReference>
<keyword evidence="4 7" id="KW-0560">Oxidoreductase</keyword>
<dbReference type="InterPro" id="IPR001128">
    <property type="entry name" value="Cyt_P450"/>
</dbReference>
<evidence type="ECO:0000256" key="5">
    <source>
        <dbReference type="ARBA" id="ARBA00023004"/>
    </source>
</evidence>
<dbReference type="SUPFAM" id="SSF48264">
    <property type="entry name" value="Cytochrome P450"/>
    <property type="match status" value="1"/>
</dbReference>
<evidence type="ECO:0000313" key="10">
    <source>
        <dbReference type="Proteomes" id="UP000324897"/>
    </source>
</evidence>
<evidence type="ECO:0000256" key="4">
    <source>
        <dbReference type="ARBA" id="ARBA00023002"/>
    </source>
</evidence>
<keyword evidence="10" id="KW-1185">Reference proteome</keyword>
<keyword evidence="2 6" id="KW-0349">Heme</keyword>
<dbReference type="Gene3D" id="1.10.630.10">
    <property type="entry name" value="Cytochrome P450"/>
    <property type="match status" value="1"/>
</dbReference>
<organism evidence="9 10">
    <name type="scientific">Eragrostis curvula</name>
    <name type="common">weeping love grass</name>
    <dbReference type="NCBI Taxonomy" id="38414"/>
    <lineage>
        <taxon>Eukaryota</taxon>
        <taxon>Viridiplantae</taxon>
        <taxon>Streptophyta</taxon>
        <taxon>Embryophyta</taxon>
        <taxon>Tracheophyta</taxon>
        <taxon>Spermatophyta</taxon>
        <taxon>Magnoliopsida</taxon>
        <taxon>Liliopsida</taxon>
        <taxon>Poales</taxon>
        <taxon>Poaceae</taxon>
        <taxon>PACMAD clade</taxon>
        <taxon>Chloridoideae</taxon>
        <taxon>Eragrostideae</taxon>
        <taxon>Eragrostidinae</taxon>
        <taxon>Eragrostis</taxon>
    </lineage>
</organism>
<keyword evidence="8" id="KW-0472">Membrane</keyword>
<evidence type="ECO:0000256" key="2">
    <source>
        <dbReference type="ARBA" id="ARBA00022617"/>
    </source>
</evidence>
<evidence type="ECO:0000313" key="9">
    <source>
        <dbReference type="EMBL" id="TVU46343.1"/>
    </source>
</evidence>
<dbReference type="PANTHER" id="PTHR47944">
    <property type="entry name" value="CYTOCHROME P450 98A9"/>
    <property type="match status" value="1"/>
</dbReference>
<evidence type="ECO:0000256" key="6">
    <source>
        <dbReference type="PIRSR" id="PIRSR602401-1"/>
    </source>
</evidence>
<reference evidence="9 10" key="1">
    <citation type="journal article" date="2019" name="Sci. Rep.">
        <title>A high-quality genome of Eragrostis curvula grass provides insights into Poaceae evolution and supports new strategies to enhance forage quality.</title>
        <authorList>
            <person name="Carballo J."/>
            <person name="Santos B.A.C.M."/>
            <person name="Zappacosta D."/>
            <person name="Garbus I."/>
            <person name="Selva J.P."/>
            <person name="Gallo C.A."/>
            <person name="Diaz A."/>
            <person name="Albertini E."/>
            <person name="Caccamo M."/>
            <person name="Echenique V."/>
        </authorList>
    </citation>
    <scope>NUCLEOTIDE SEQUENCE [LARGE SCALE GENOMIC DNA]</scope>
    <source>
        <strain evidence="10">cv. Victoria</strain>
        <tissue evidence="9">Leaf</tissue>
    </source>
</reference>
<sequence>MPRCNTAALIQSPSSPKILTAMLVTMAAMLILALLHKIAACRKREKGLPPGPVSLPLIGNMHQLLWNKPMVVRWIHHLLDKMGTDMMSLKLGSIHVIFVTCPEIAREVIRKKEAVFFSRPATFASNLFSYGYKIASLTTLEDQWKKMKRVLTSEVLSPAMECQFHGQREQEADELIRYVYNQVYMAPDSCINVRHIARHFCGNIIRRLVFGDRYFNKSSATAVAGPGADEEEHIDALFTLVNYVYNFCVSDYYTAFVGLDLDGHEKVVKSVISTLDRLHGPIIDERVHMRSKRLKGSDNMRNVANILDVLVSLEDADGQPLLSIDEIKAQTVELMFASVVYPSNTVEWALAEMINKPEVMQKAVDELDAVVGKERLVQESDICKLNYLKSCIREAFRLHPYHAINPPRVAMEDTTLGGYKIPKDSHVIISRIGLGKNPKVWPEPLEFRPERHLTGEAVHLTEPDLRFITFSSGRRGCPGVSLGTSFTMVLFARLLQGFSWTKPPNVDKIDLKELPTSLALTDPLLLQAKPRLATDLYVAH</sequence>
<feature type="non-terminal residue" evidence="9">
    <location>
        <position position="1"/>
    </location>
</feature>
<dbReference type="InterPro" id="IPR002401">
    <property type="entry name" value="Cyt_P450_E_grp-I"/>
</dbReference>
<accession>A0A5J9WE84</accession>
<dbReference type="AlphaFoldDB" id="A0A5J9WE84"/>
<keyword evidence="7" id="KW-0503">Monooxygenase</keyword>
<evidence type="ECO:0000256" key="8">
    <source>
        <dbReference type="SAM" id="Phobius"/>
    </source>
</evidence>
<keyword evidence="8" id="KW-1133">Transmembrane helix</keyword>
<evidence type="ECO:0000256" key="1">
    <source>
        <dbReference type="ARBA" id="ARBA00010617"/>
    </source>
</evidence>
<dbReference type="GO" id="GO:0004497">
    <property type="term" value="F:monooxygenase activity"/>
    <property type="evidence" value="ECO:0007669"/>
    <property type="project" value="UniProtKB-KW"/>
</dbReference>
<dbReference type="GO" id="GO:0044550">
    <property type="term" value="P:secondary metabolite biosynthetic process"/>
    <property type="evidence" value="ECO:0007669"/>
    <property type="project" value="UniProtKB-ARBA"/>
</dbReference>
<dbReference type="PANTHER" id="PTHR47944:SF4">
    <property type="entry name" value="OS09G0441700 PROTEIN"/>
    <property type="match status" value="1"/>
</dbReference>
<dbReference type="EMBL" id="RWGY01000004">
    <property type="protein sequence ID" value="TVU46343.1"/>
    <property type="molecule type" value="Genomic_DNA"/>
</dbReference>
<comment type="cofactor">
    <cofactor evidence="6">
        <name>heme</name>
        <dbReference type="ChEBI" id="CHEBI:30413"/>
    </cofactor>
</comment>
<name>A0A5J9WE84_9POAL</name>
<evidence type="ECO:0000256" key="3">
    <source>
        <dbReference type="ARBA" id="ARBA00022723"/>
    </source>
</evidence>
<protein>
    <recommendedName>
        <fullName evidence="11">Tyrosine N-monooxygenase</fullName>
    </recommendedName>
</protein>
<comment type="caution">
    <text evidence="9">The sequence shown here is derived from an EMBL/GenBank/DDBJ whole genome shotgun (WGS) entry which is preliminary data.</text>
</comment>